<dbReference type="Proteomes" id="UP000807825">
    <property type="component" value="Unassembled WGS sequence"/>
</dbReference>
<organism evidence="1 2">
    <name type="scientific">Desulfomonile tiedjei</name>
    <dbReference type="NCBI Taxonomy" id="2358"/>
    <lineage>
        <taxon>Bacteria</taxon>
        <taxon>Pseudomonadati</taxon>
        <taxon>Thermodesulfobacteriota</taxon>
        <taxon>Desulfomonilia</taxon>
        <taxon>Desulfomonilales</taxon>
        <taxon>Desulfomonilaceae</taxon>
        <taxon>Desulfomonile</taxon>
    </lineage>
</organism>
<comment type="caution">
    <text evidence="1">The sequence shown here is derived from an EMBL/GenBank/DDBJ whole genome shotgun (WGS) entry which is preliminary data.</text>
</comment>
<protein>
    <submittedName>
        <fullName evidence="1">Uncharacterized protein</fullName>
    </submittedName>
</protein>
<name>A0A9D6Z6U5_9BACT</name>
<dbReference type="EMBL" id="JACRDE010000346">
    <property type="protein sequence ID" value="MBI5250456.1"/>
    <property type="molecule type" value="Genomic_DNA"/>
</dbReference>
<proteinExistence type="predicted"/>
<accession>A0A9D6Z6U5</accession>
<evidence type="ECO:0000313" key="1">
    <source>
        <dbReference type="EMBL" id="MBI5250456.1"/>
    </source>
</evidence>
<dbReference type="AlphaFoldDB" id="A0A9D6Z6U5"/>
<sequence>MTPSILRARIRYNEKYLKYIKAFCEIGIDSRLFPKKCSTCGREYGSFPEYIHETLPLAHGLEPYTDSLDALHTMQYRNCRCGSTLCINLTEDHYPLLESFWEMLGKESKESGRPIRDVVLEFREQCNAYITENCVSDAE</sequence>
<evidence type="ECO:0000313" key="2">
    <source>
        <dbReference type="Proteomes" id="UP000807825"/>
    </source>
</evidence>
<gene>
    <name evidence="1" type="ORF">HY912_13265</name>
</gene>
<reference evidence="1" key="1">
    <citation type="submission" date="2020-07" db="EMBL/GenBank/DDBJ databases">
        <title>Huge and variable diversity of episymbiotic CPR bacteria and DPANN archaea in groundwater ecosystems.</title>
        <authorList>
            <person name="He C.Y."/>
            <person name="Keren R."/>
            <person name="Whittaker M."/>
            <person name="Farag I.F."/>
            <person name="Doudna J."/>
            <person name="Cate J.H.D."/>
            <person name="Banfield J.F."/>
        </authorList>
    </citation>
    <scope>NUCLEOTIDE SEQUENCE</scope>
    <source>
        <strain evidence="1">NC_groundwater_1664_Pr3_B-0.1um_52_9</strain>
    </source>
</reference>